<feature type="signal peptide" evidence="2">
    <location>
        <begin position="1"/>
        <end position="24"/>
    </location>
</feature>
<evidence type="ECO:0000313" key="4">
    <source>
        <dbReference type="Proteomes" id="UP000321039"/>
    </source>
</evidence>
<keyword evidence="4" id="KW-1185">Reference proteome</keyword>
<sequence>MKSLKYLALAVSLAGPLFAPMVNADIATAEALQQKTGALDTYRNVLPLEGGSNFRDLGGYVTEDGKTVRKGLLYRSGVMTNLTDKDEDYLSGIGFEAVVDLRSAEERELYPNHWVKDASIDYVAVDYHFMDMMKGGARKEISVTHDMGQMYRGMPVSLKPQLTAYFEQAVAGHAPLVVNCSAGQDRTGIASALMLTALGVPRPQVMQDYVLSTEYRRPLVEKGGVDLASAAKTNPFAALMLRYSDKESTRAAPLITAEGIPYLYYALQQIEADYGSVLAYMDRELGVDAADVARLKELYLM</sequence>
<keyword evidence="2" id="KW-0732">Signal</keyword>
<comment type="caution">
    <text evidence="3">The sequence shown here is derived from an EMBL/GenBank/DDBJ whole genome shotgun (WGS) entry which is preliminary data.</text>
</comment>
<feature type="chain" id="PRO_5022695406" evidence="2">
    <location>
        <begin position="25"/>
        <end position="301"/>
    </location>
</feature>
<evidence type="ECO:0000313" key="3">
    <source>
        <dbReference type="EMBL" id="TXS95411.1"/>
    </source>
</evidence>
<dbReference type="Pfam" id="PF13350">
    <property type="entry name" value="Y_phosphatase3"/>
    <property type="match status" value="1"/>
</dbReference>
<name>A0A5C9A864_9GAMM</name>
<accession>A0A5C9A864</accession>
<reference evidence="3 4" key="1">
    <citation type="submission" date="2019-08" db="EMBL/GenBank/DDBJ databases">
        <title>Parahaliea maris sp. nov., isolated from the surface seawater.</title>
        <authorList>
            <person name="Liu Y."/>
        </authorList>
    </citation>
    <scope>NUCLEOTIDE SEQUENCE [LARGE SCALE GENOMIC DNA]</scope>
    <source>
        <strain evidence="3 4">HSLHS9</strain>
    </source>
</reference>
<dbReference type="PANTHER" id="PTHR31126">
    <property type="entry name" value="TYROSINE-PROTEIN PHOSPHATASE"/>
    <property type="match status" value="1"/>
</dbReference>
<dbReference type="EMBL" id="VRZA01000002">
    <property type="protein sequence ID" value="TXS95411.1"/>
    <property type="molecule type" value="Genomic_DNA"/>
</dbReference>
<dbReference type="Gene3D" id="3.90.190.10">
    <property type="entry name" value="Protein tyrosine phosphatase superfamily"/>
    <property type="match status" value="1"/>
</dbReference>
<gene>
    <name evidence="3" type="ORF">FV139_05860</name>
</gene>
<evidence type="ECO:0000256" key="1">
    <source>
        <dbReference type="ARBA" id="ARBA00009580"/>
    </source>
</evidence>
<dbReference type="AlphaFoldDB" id="A0A5C9A864"/>
<dbReference type="InterPro" id="IPR029021">
    <property type="entry name" value="Prot-tyrosine_phosphatase-like"/>
</dbReference>
<dbReference type="InterPro" id="IPR026893">
    <property type="entry name" value="Tyr/Ser_Pase_IphP-type"/>
</dbReference>
<organism evidence="3 4">
    <name type="scientific">Parahaliea maris</name>
    <dbReference type="NCBI Taxonomy" id="2716870"/>
    <lineage>
        <taxon>Bacteria</taxon>
        <taxon>Pseudomonadati</taxon>
        <taxon>Pseudomonadota</taxon>
        <taxon>Gammaproteobacteria</taxon>
        <taxon>Cellvibrionales</taxon>
        <taxon>Halieaceae</taxon>
        <taxon>Parahaliea</taxon>
    </lineage>
</organism>
<comment type="similarity">
    <text evidence="1">Belongs to the protein-tyrosine phosphatase family.</text>
</comment>
<dbReference type="Proteomes" id="UP000321039">
    <property type="component" value="Unassembled WGS sequence"/>
</dbReference>
<dbReference type="SUPFAM" id="SSF52799">
    <property type="entry name" value="(Phosphotyrosine protein) phosphatases II"/>
    <property type="match status" value="1"/>
</dbReference>
<evidence type="ECO:0000256" key="2">
    <source>
        <dbReference type="SAM" id="SignalP"/>
    </source>
</evidence>
<dbReference type="GO" id="GO:0004721">
    <property type="term" value="F:phosphoprotein phosphatase activity"/>
    <property type="evidence" value="ECO:0007669"/>
    <property type="project" value="InterPro"/>
</dbReference>
<protein>
    <submittedName>
        <fullName evidence="3">Tyrosine-protein phosphatase</fullName>
    </submittedName>
</protein>
<dbReference type="PANTHER" id="PTHR31126:SF1">
    <property type="entry name" value="TYROSINE SPECIFIC PROTEIN PHOSPHATASES DOMAIN-CONTAINING PROTEIN"/>
    <property type="match status" value="1"/>
</dbReference>
<proteinExistence type="inferred from homology"/>
<dbReference type="RefSeq" id="WP_148067322.1">
    <property type="nucleotide sequence ID" value="NZ_VRZA01000002.1"/>
</dbReference>